<dbReference type="Gene3D" id="3.20.20.140">
    <property type="entry name" value="Metal-dependent hydrolases"/>
    <property type="match status" value="1"/>
</dbReference>
<dbReference type="AlphaFoldDB" id="W0RCS4"/>
<dbReference type="PATRIC" id="fig|861299.3.peg.1404"/>
<dbReference type="PANTHER" id="PTHR43135">
    <property type="entry name" value="ALPHA-D-RIBOSE 1-METHYLPHOSPHONATE 5-TRIPHOSPHATE DIPHOSPHATASE"/>
    <property type="match status" value="1"/>
</dbReference>
<dbReference type="STRING" id="861299.J421_1382"/>
<dbReference type="EMBL" id="CP007128">
    <property type="protein sequence ID" value="AHG88919.1"/>
    <property type="molecule type" value="Genomic_DNA"/>
</dbReference>
<dbReference type="InterPro" id="IPR011059">
    <property type="entry name" value="Metal-dep_hydrolase_composite"/>
</dbReference>
<dbReference type="Proteomes" id="UP000019151">
    <property type="component" value="Chromosome"/>
</dbReference>
<evidence type="ECO:0000313" key="3">
    <source>
        <dbReference type="EMBL" id="AHG88919.1"/>
    </source>
</evidence>
<dbReference type="GO" id="GO:0016810">
    <property type="term" value="F:hydrolase activity, acting on carbon-nitrogen (but not peptide) bonds"/>
    <property type="evidence" value="ECO:0007669"/>
    <property type="project" value="InterPro"/>
</dbReference>
<dbReference type="SUPFAM" id="SSF51338">
    <property type="entry name" value="Composite domain of metallo-dependent hydrolases"/>
    <property type="match status" value="1"/>
</dbReference>
<gene>
    <name evidence="3" type="ORF">J421_1382</name>
</gene>
<protein>
    <submittedName>
        <fullName evidence="3">Amidohydrolase</fullName>
    </submittedName>
</protein>
<dbReference type="PANTHER" id="PTHR43135:SF3">
    <property type="entry name" value="ALPHA-D-RIBOSE 1-METHYLPHOSPHONATE 5-TRIPHOSPHATE DIPHOSPHATASE"/>
    <property type="match status" value="1"/>
</dbReference>
<reference evidence="3 4" key="1">
    <citation type="journal article" date="2014" name="Genome Announc.">
        <title>Genome Sequence and Methylome of Soil Bacterium Gemmatirosa kalamazoonensis KBS708T, a Member of the Rarely Cultivated Gemmatimonadetes Phylum.</title>
        <authorList>
            <person name="Debruyn J.M."/>
            <person name="Radosevich M."/>
            <person name="Wommack K.E."/>
            <person name="Polson S.W."/>
            <person name="Hauser L.J."/>
            <person name="Fawaz M.N."/>
            <person name="Korlach J."/>
            <person name="Tsai Y.C."/>
        </authorList>
    </citation>
    <scope>NUCLEOTIDE SEQUENCE [LARGE SCALE GENOMIC DNA]</scope>
    <source>
        <strain evidence="3 4">KBS708</strain>
    </source>
</reference>
<dbReference type="eggNOG" id="COG1228">
    <property type="taxonomic scope" value="Bacteria"/>
</dbReference>
<evidence type="ECO:0000256" key="1">
    <source>
        <dbReference type="SAM" id="MobiDB-lite"/>
    </source>
</evidence>
<name>W0RCS4_9BACT</name>
<dbReference type="InParanoid" id="W0RCS4"/>
<dbReference type="InterPro" id="IPR006680">
    <property type="entry name" value="Amidohydro-rel"/>
</dbReference>
<feature type="domain" description="Amidohydrolase-related" evidence="2">
    <location>
        <begin position="120"/>
        <end position="481"/>
    </location>
</feature>
<keyword evidence="3" id="KW-0378">Hydrolase</keyword>
<dbReference type="Pfam" id="PF01979">
    <property type="entry name" value="Amidohydro_1"/>
    <property type="match status" value="1"/>
</dbReference>
<evidence type="ECO:0000313" key="4">
    <source>
        <dbReference type="Proteomes" id="UP000019151"/>
    </source>
</evidence>
<dbReference type="InterPro" id="IPR051781">
    <property type="entry name" value="Metallo-dep_Hydrolase"/>
</dbReference>
<dbReference type="KEGG" id="gba:J421_1382"/>
<feature type="region of interest" description="Disordered" evidence="1">
    <location>
        <begin position="1"/>
        <end position="20"/>
    </location>
</feature>
<dbReference type="Gene3D" id="2.30.40.10">
    <property type="entry name" value="Urease, subunit C, domain 1"/>
    <property type="match status" value="2"/>
</dbReference>
<sequence>MQYWAKGGEPPRDLGTANRPREMPDAIRAARLAALVPAVTLSAVTNAAAQPALAAELRPFVSVDAPVVALTHARVIDGTGAPPRADQTIVIEGGAIRAVGDAASVVVPAGARTIDLAGRTVLPGLVMVHEHMFYPSGGGTVYNEQAFSFPRLYLAGGVTTARTAGNMVGYADLELKSAIDEGRALGPALDVTAPYLEGPGLPIYQVHALTGPDDARQMVAHWADRGATSFKAYMHITRAELKVAADEAHRRGLKITGHLCSVTFREAAALGIDNLEHGVVVASDFAAGKTPDACPANQQASVAAAPDDSIVALARDLATRKVALTSTLTVFETFAPNRPPAPNGALDAMLPEAREQYLRRRLAIASQPASPWTMLLAKEMRFEREFLRAGGLLLAGTDPTGYGGVVAGYSNARELELLVEAGLTPLEAITVGTLHGARYLGRADRVGSIAVGKRADLVVVRGDPSARIADVENVETVFKDGVGYDSAKLFASVKGQVGLH</sequence>
<organism evidence="3 4">
    <name type="scientific">Gemmatirosa kalamazoonensis</name>
    <dbReference type="NCBI Taxonomy" id="861299"/>
    <lineage>
        <taxon>Bacteria</taxon>
        <taxon>Pseudomonadati</taxon>
        <taxon>Gemmatimonadota</taxon>
        <taxon>Gemmatimonadia</taxon>
        <taxon>Gemmatimonadales</taxon>
        <taxon>Gemmatimonadaceae</taxon>
        <taxon>Gemmatirosa</taxon>
    </lineage>
</organism>
<dbReference type="SUPFAM" id="SSF51556">
    <property type="entry name" value="Metallo-dependent hydrolases"/>
    <property type="match status" value="1"/>
</dbReference>
<keyword evidence="4" id="KW-1185">Reference proteome</keyword>
<dbReference type="HOGENOM" id="CLU_023620_4_2_0"/>
<evidence type="ECO:0000259" key="2">
    <source>
        <dbReference type="Pfam" id="PF01979"/>
    </source>
</evidence>
<proteinExistence type="predicted"/>
<accession>W0RCS4</accession>
<dbReference type="InterPro" id="IPR032466">
    <property type="entry name" value="Metal_Hydrolase"/>
</dbReference>